<reference evidence="2" key="1">
    <citation type="journal article" date="2020" name="G3 (Bethesda)">
        <title>High-Quality Assemblies for Three Invasive Social Wasps from the &lt;i&gt;Vespula&lt;/i&gt; Genus.</title>
        <authorList>
            <person name="Harrop T.W.R."/>
            <person name="Guhlin J."/>
            <person name="McLaughlin G.M."/>
            <person name="Permina E."/>
            <person name="Stockwell P."/>
            <person name="Gilligan J."/>
            <person name="Le Lec M.F."/>
            <person name="Gruber M.A.M."/>
            <person name="Quinn O."/>
            <person name="Lovegrove M."/>
            <person name="Duncan E.J."/>
            <person name="Remnant E.J."/>
            <person name="Van Eeckhoven J."/>
            <person name="Graham B."/>
            <person name="Knapp R.A."/>
            <person name="Langford K.W."/>
            <person name="Kronenberg Z."/>
            <person name="Press M.O."/>
            <person name="Eacker S.M."/>
            <person name="Wilson-Rankin E.E."/>
            <person name="Purcell J."/>
            <person name="Lester P.J."/>
            <person name="Dearden P.K."/>
        </authorList>
    </citation>
    <scope>NUCLEOTIDE SEQUENCE</scope>
    <source>
        <strain evidence="2">Marl-1</strain>
    </source>
</reference>
<feature type="region of interest" description="Disordered" evidence="1">
    <location>
        <begin position="52"/>
        <end position="88"/>
    </location>
</feature>
<protein>
    <submittedName>
        <fullName evidence="2">Uncharacterized protein</fullName>
    </submittedName>
</protein>
<feature type="compositionally biased region" description="Basic and acidic residues" evidence="1">
    <location>
        <begin position="75"/>
        <end position="88"/>
    </location>
</feature>
<evidence type="ECO:0000256" key="1">
    <source>
        <dbReference type="SAM" id="MobiDB-lite"/>
    </source>
</evidence>
<feature type="compositionally biased region" description="Acidic residues" evidence="1">
    <location>
        <begin position="54"/>
        <end position="74"/>
    </location>
</feature>
<sequence length="88" mass="10271">MDRRFGENHTKSAAVTLVRCSFLTAIALIPVRKVSSLTTRVFEVEIEVKVEVRVEEEEEEEEDEEEEEEEEGEGEKEREKEKEKERGS</sequence>
<evidence type="ECO:0000313" key="2">
    <source>
        <dbReference type="EMBL" id="KAF7384951.1"/>
    </source>
</evidence>
<gene>
    <name evidence="2" type="ORF">HZH66_012037</name>
</gene>
<evidence type="ECO:0000313" key="3">
    <source>
        <dbReference type="Proteomes" id="UP000614350"/>
    </source>
</evidence>
<dbReference type="AlphaFoldDB" id="A0A834JAJ8"/>
<dbReference type="EMBL" id="JACSEA010000015">
    <property type="protein sequence ID" value="KAF7384951.1"/>
    <property type="molecule type" value="Genomic_DNA"/>
</dbReference>
<comment type="caution">
    <text evidence="2">The sequence shown here is derived from an EMBL/GenBank/DDBJ whole genome shotgun (WGS) entry which is preliminary data.</text>
</comment>
<organism evidence="2 3">
    <name type="scientific">Vespula vulgaris</name>
    <name type="common">Yellow jacket</name>
    <name type="synonym">Wasp</name>
    <dbReference type="NCBI Taxonomy" id="7454"/>
    <lineage>
        <taxon>Eukaryota</taxon>
        <taxon>Metazoa</taxon>
        <taxon>Ecdysozoa</taxon>
        <taxon>Arthropoda</taxon>
        <taxon>Hexapoda</taxon>
        <taxon>Insecta</taxon>
        <taxon>Pterygota</taxon>
        <taxon>Neoptera</taxon>
        <taxon>Endopterygota</taxon>
        <taxon>Hymenoptera</taxon>
        <taxon>Apocrita</taxon>
        <taxon>Aculeata</taxon>
        <taxon>Vespoidea</taxon>
        <taxon>Vespidae</taxon>
        <taxon>Vespinae</taxon>
        <taxon>Vespula</taxon>
    </lineage>
</organism>
<keyword evidence="3" id="KW-1185">Reference proteome</keyword>
<name>A0A834JAJ8_VESVU</name>
<dbReference type="Proteomes" id="UP000614350">
    <property type="component" value="Unassembled WGS sequence"/>
</dbReference>
<accession>A0A834JAJ8</accession>
<proteinExistence type="predicted"/>